<dbReference type="InterPro" id="IPR029062">
    <property type="entry name" value="Class_I_gatase-like"/>
</dbReference>
<feature type="binding site" evidence="10 12">
    <location>
        <begin position="51"/>
        <end position="53"/>
    </location>
    <ligand>
        <name>L-glutamine</name>
        <dbReference type="ChEBI" id="CHEBI:58359"/>
    </ligand>
</feature>
<dbReference type="GO" id="GO:1903600">
    <property type="term" value="C:glutaminase complex"/>
    <property type="evidence" value="ECO:0007669"/>
    <property type="project" value="TreeGrafter"/>
</dbReference>
<dbReference type="PIRSF" id="PIRSF005639">
    <property type="entry name" value="Glut_amidoT_SNO"/>
    <property type="match status" value="1"/>
</dbReference>
<comment type="catalytic activity">
    <reaction evidence="7 10">
        <text>L-glutamine + H2O = L-glutamate + NH4(+)</text>
        <dbReference type="Rhea" id="RHEA:15889"/>
        <dbReference type="ChEBI" id="CHEBI:15377"/>
        <dbReference type="ChEBI" id="CHEBI:28938"/>
        <dbReference type="ChEBI" id="CHEBI:29985"/>
        <dbReference type="ChEBI" id="CHEBI:58359"/>
        <dbReference type="EC" id="3.5.1.2"/>
    </reaction>
</comment>
<dbReference type="EC" id="4.3.3.6" evidence="10"/>
<dbReference type="GO" id="GO:0008614">
    <property type="term" value="P:pyridoxine metabolic process"/>
    <property type="evidence" value="ECO:0007669"/>
    <property type="project" value="TreeGrafter"/>
</dbReference>
<evidence type="ECO:0000256" key="5">
    <source>
        <dbReference type="ARBA" id="ARBA00023239"/>
    </source>
</evidence>
<dbReference type="PANTHER" id="PTHR31559:SF0">
    <property type="entry name" value="PYRIDOXAL 5'-PHOSPHATE SYNTHASE SUBUNIT SNO1-RELATED"/>
    <property type="match status" value="1"/>
</dbReference>
<feature type="active site" description="Nucleophile" evidence="10 11">
    <location>
        <position position="83"/>
    </location>
</feature>
<name>A0A2L2BQZ5_9MICO</name>
<dbReference type="RefSeq" id="WP_104913621.1">
    <property type="nucleotide sequence ID" value="NZ_CP026923.1"/>
</dbReference>
<dbReference type="HAMAP" id="MF_01615">
    <property type="entry name" value="PdxT"/>
    <property type="match status" value="1"/>
</dbReference>
<protein>
    <recommendedName>
        <fullName evidence="10">Pyridoxal 5'-phosphate synthase subunit PdxT</fullName>
        <ecNumber evidence="10">4.3.3.6</ecNumber>
    </recommendedName>
    <alternativeName>
        <fullName evidence="10">Pdx2</fullName>
    </alternativeName>
    <alternativeName>
        <fullName evidence="10">Pyridoxal 5'-phosphate synthase glutaminase subunit</fullName>
        <ecNumber evidence="10">3.5.1.2</ecNumber>
    </alternativeName>
</protein>
<reference evidence="13 14" key="1">
    <citation type="submission" date="2018-02" db="EMBL/GenBank/DDBJ databases">
        <title>Complete genome of the streamlined marine actinobacterium Pontimonas salivibrio CL-TW6 adapted to coastal planktonic lifestype.</title>
        <authorList>
            <person name="Cho B.C."/>
            <person name="Hardies S.C."/>
            <person name="Jang G.I."/>
            <person name="Hwang C.Y."/>
        </authorList>
    </citation>
    <scope>NUCLEOTIDE SEQUENCE [LARGE SCALE GENOMIC DNA]</scope>
    <source>
        <strain evidence="13 14">CL-TW6</strain>
    </source>
</reference>
<dbReference type="GO" id="GO:0004359">
    <property type="term" value="F:glutaminase activity"/>
    <property type="evidence" value="ECO:0007669"/>
    <property type="project" value="UniProtKB-UniRule"/>
</dbReference>
<dbReference type="GO" id="GO:0005829">
    <property type="term" value="C:cytosol"/>
    <property type="evidence" value="ECO:0007669"/>
    <property type="project" value="TreeGrafter"/>
</dbReference>
<dbReference type="OrthoDB" id="9810320at2"/>
<comment type="pathway">
    <text evidence="10">Cofactor biosynthesis; pyridoxal 5'-phosphate biosynthesis.</text>
</comment>
<evidence type="ECO:0000256" key="12">
    <source>
        <dbReference type="PIRSR" id="PIRSR005639-2"/>
    </source>
</evidence>
<dbReference type="PROSITE" id="PS01236">
    <property type="entry name" value="PDXT_SNO_1"/>
    <property type="match status" value="1"/>
</dbReference>
<evidence type="ECO:0000256" key="3">
    <source>
        <dbReference type="ARBA" id="ARBA00022898"/>
    </source>
</evidence>
<evidence type="ECO:0000256" key="7">
    <source>
        <dbReference type="ARBA" id="ARBA00049534"/>
    </source>
</evidence>
<dbReference type="CDD" id="cd01749">
    <property type="entry name" value="GATase1_PB"/>
    <property type="match status" value="1"/>
</dbReference>
<dbReference type="EC" id="3.5.1.2" evidence="10"/>
<evidence type="ECO:0000256" key="9">
    <source>
        <dbReference type="ARBA" id="ARBA00064749"/>
    </source>
</evidence>
<dbReference type="FunFam" id="3.40.50.880:FF:000010">
    <property type="entry name" value="uncharacterized protein LOC100176842 isoform X2"/>
    <property type="match status" value="1"/>
</dbReference>
<evidence type="ECO:0000256" key="8">
    <source>
        <dbReference type="ARBA" id="ARBA00054599"/>
    </source>
</evidence>
<dbReference type="PANTHER" id="PTHR31559">
    <property type="entry name" value="PYRIDOXAL 5'-PHOSPHATE SYNTHASE SUBUNIT SNO"/>
    <property type="match status" value="1"/>
</dbReference>
<comment type="catalytic activity">
    <reaction evidence="6 10">
        <text>aldehydo-D-ribose 5-phosphate + D-glyceraldehyde 3-phosphate + L-glutamine = pyridoxal 5'-phosphate + L-glutamate + phosphate + 3 H2O + H(+)</text>
        <dbReference type="Rhea" id="RHEA:31507"/>
        <dbReference type="ChEBI" id="CHEBI:15377"/>
        <dbReference type="ChEBI" id="CHEBI:15378"/>
        <dbReference type="ChEBI" id="CHEBI:29985"/>
        <dbReference type="ChEBI" id="CHEBI:43474"/>
        <dbReference type="ChEBI" id="CHEBI:58273"/>
        <dbReference type="ChEBI" id="CHEBI:58359"/>
        <dbReference type="ChEBI" id="CHEBI:59776"/>
        <dbReference type="ChEBI" id="CHEBI:597326"/>
        <dbReference type="EC" id="4.3.3.6"/>
    </reaction>
</comment>
<dbReference type="GO" id="GO:0006543">
    <property type="term" value="P:L-glutamine catabolic process"/>
    <property type="evidence" value="ECO:0007669"/>
    <property type="project" value="UniProtKB-UniRule"/>
</dbReference>
<keyword evidence="2 10" id="KW-0378">Hydrolase</keyword>
<evidence type="ECO:0000313" key="14">
    <source>
        <dbReference type="Proteomes" id="UP000243077"/>
    </source>
</evidence>
<keyword evidence="3 10" id="KW-0663">Pyridoxal phosphate</keyword>
<keyword evidence="4 10" id="KW-0315">Glutamine amidotransferase</keyword>
<organism evidence="13 14">
    <name type="scientific">Pontimonas salivibrio</name>
    <dbReference type="NCBI Taxonomy" id="1159327"/>
    <lineage>
        <taxon>Bacteria</taxon>
        <taxon>Bacillati</taxon>
        <taxon>Actinomycetota</taxon>
        <taxon>Actinomycetes</taxon>
        <taxon>Micrococcales</taxon>
        <taxon>Microbacteriaceae</taxon>
        <taxon>Pontimonas</taxon>
    </lineage>
</organism>
<dbReference type="InterPro" id="IPR021196">
    <property type="entry name" value="PdxT/SNO_CS"/>
</dbReference>
<dbReference type="GO" id="GO:0036381">
    <property type="term" value="F:pyridoxal 5'-phosphate synthase (glutamine hydrolysing) activity"/>
    <property type="evidence" value="ECO:0007669"/>
    <property type="project" value="UniProtKB-UniRule"/>
</dbReference>
<keyword evidence="5 10" id="KW-0456">Lyase</keyword>
<evidence type="ECO:0000256" key="11">
    <source>
        <dbReference type="PIRSR" id="PIRSR005639-1"/>
    </source>
</evidence>
<dbReference type="EMBL" id="CP026923">
    <property type="protein sequence ID" value="AVG24093.1"/>
    <property type="molecule type" value="Genomic_DNA"/>
</dbReference>
<comment type="function">
    <text evidence="8 10">Catalyzes the hydrolysis of glutamine to glutamate and ammonia as part of the biosynthesis of pyridoxal 5'-phosphate. The resulting ammonia molecule is channeled to the active site of PdxS.</text>
</comment>
<dbReference type="NCBIfam" id="TIGR03800">
    <property type="entry name" value="PLP_synth_Pdx2"/>
    <property type="match status" value="1"/>
</dbReference>
<feature type="binding site" evidence="10 12">
    <location>
        <begin position="141"/>
        <end position="142"/>
    </location>
    <ligand>
        <name>L-glutamine</name>
        <dbReference type="ChEBI" id="CHEBI:58359"/>
    </ligand>
</feature>
<keyword evidence="14" id="KW-1185">Reference proteome</keyword>
<dbReference type="Gene3D" id="3.40.50.880">
    <property type="match status" value="1"/>
</dbReference>
<dbReference type="SUPFAM" id="SSF52317">
    <property type="entry name" value="Class I glutamine amidotransferase-like"/>
    <property type="match status" value="1"/>
</dbReference>
<dbReference type="InterPro" id="IPR002161">
    <property type="entry name" value="PdxT/SNO"/>
</dbReference>
<feature type="active site" description="Charge relay system" evidence="10 11">
    <location>
        <position position="178"/>
    </location>
</feature>
<gene>
    <name evidence="10" type="primary">pdxT</name>
    <name evidence="13" type="ORF">C3B54_111128</name>
</gene>
<evidence type="ECO:0000256" key="4">
    <source>
        <dbReference type="ARBA" id="ARBA00022962"/>
    </source>
</evidence>
<dbReference type="Pfam" id="PF01174">
    <property type="entry name" value="SNO"/>
    <property type="match status" value="1"/>
</dbReference>
<evidence type="ECO:0000256" key="10">
    <source>
        <dbReference type="HAMAP-Rule" id="MF_01615"/>
    </source>
</evidence>
<feature type="binding site" evidence="10 12">
    <location>
        <position position="112"/>
    </location>
    <ligand>
        <name>L-glutamine</name>
        <dbReference type="ChEBI" id="CHEBI:58359"/>
    </ligand>
</feature>
<dbReference type="PROSITE" id="PS51273">
    <property type="entry name" value="GATASE_TYPE_1"/>
    <property type="match status" value="1"/>
</dbReference>
<sequence>MGGSSPAIGILALQGDVFEHRRMLESLGATVVEVRGVRDLAGLQGLVIPGGESSVMDKLTRLFDLVEPLRGAIDEGLPVLGTCAGMIMLAKDLVDGIDGQETLGGLDISVQRNAFGAQRESFDTRLSVKGVAGEPMDVSFIRAPVVTRVGPGVQVLASLEDGRVVAVDDSQCMALAFHPEVSGDSRLHEAFVKRAGNYPPLPGDLPTTLA</sequence>
<dbReference type="GO" id="GO:0042823">
    <property type="term" value="P:pyridoxal phosphate biosynthetic process"/>
    <property type="evidence" value="ECO:0007669"/>
    <property type="project" value="UniProtKB-UniRule"/>
</dbReference>
<accession>A0A2L2BQZ5</accession>
<evidence type="ECO:0000256" key="6">
    <source>
        <dbReference type="ARBA" id="ARBA00047992"/>
    </source>
</evidence>
<dbReference type="UniPathway" id="UPA00245"/>
<comment type="subunit">
    <text evidence="9 10">In the presence of PdxS, forms a dodecamer of heterodimers. Only shows activity in the heterodimer.</text>
</comment>
<dbReference type="AlphaFoldDB" id="A0A2L2BQZ5"/>
<evidence type="ECO:0000313" key="13">
    <source>
        <dbReference type="EMBL" id="AVG24093.1"/>
    </source>
</evidence>
<dbReference type="PROSITE" id="PS51130">
    <property type="entry name" value="PDXT_SNO_2"/>
    <property type="match status" value="1"/>
</dbReference>
<dbReference type="KEGG" id="psai:C3B54_111128"/>
<dbReference type="Proteomes" id="UP000243077">
    <property type="component" value="Chromosome"/>
</dbReference>
<proteinExistence type="inferred from homology"/>
<comment type="similarity">
    <text evidence="1 10">Belongs to the glutaminase PdxT/SNO family.</text>
</comment>
<feature type="active site" description="Charge relay system" evidence="10 11">
    <location>
        <position position="180"/>
    </location>
</feature>
<evidence type="ECO:0000256" key="1">
    <source>
        <dbReference type="ARBA" id="ARBA00008345"/>
    </source>
</evidence>
<evidence type="ECO:0000256" key="2">
    <source>
        <dbReference type="ARBA" id="ARBA00022801"/>
    </source>
</evidence>